<dbReference type="Pfam" id="PF00582">
    <property type="entry name" value="Usp"/>
    <property type="match status" value="2"/>
</dbReference>
<protein>
    <submittedName>
        <fullName evidence="3">Universal stress protein</fullName>
    </submittedName>
</protein>
<dbReference type="OrthoDB" id="4867015at2"/>
<accession>A0A4U0NX65</accession>
<dbReference type="PANTHER" id="PTHR46268:SF6">
    <property type="entry name" value="UNIVERSAL STRESS PROTEIN UP12"/>
    <property type="match status" value="1"/>
</dbReference>
<comment type="caution">
    <text evidence="3">The sequence shown here is derived from an EMBL/GenBank/DDBJ whole genome shotgun (WGS) entry which is preliminary data.</text>
</comment>
<proteinExistence type="inferred from homology"/>
<dbReference type="PRINTS" id="PR01438">
    <property type="entry name" value="UNVRSLSTRESS"/>
</dbReference>
<dbReference type="Proteomes" id="UP000308697">
    <property type="component" value="Unassembled WGS sequence"/>
</dbReference>
<dbReference type="PANTHER" id="PTHR46268">
    <property type="entry name" value="STRESS RESPONSE PROTEIN NHAX"/>
    <property type="match status" value="1"/>
</dbReference>
<dbReference type="SUPFAM" id="SSF52402">
    <property type="entry name" value="Adenine nucleotide alpha hydrolases-like"/>
    <property type="match status" value="2"/>
</dbReference>
<dbReference type="EMBL" id="SUMB01000001">
    <property type="protein sequence ID" value="TJZ59381.1"/>
    <property type="molecule type" value="Genomic_DNA"/>
</dbReference>
<name>A0A4U0NX65_9ACTN</name>
<dbReference type="InterPro" id="IPR006016">
    <property type="entry name" value="UspA"/>
</dbReference>
<dbReference type="InterPro" id="IPR006015">
    <property type="entry name" value="Universal_stress_UspA"/>
</dbReference>
<gene>
    <name evidence="3" type="ORF">FCH28_02170</name>
</gene>
<feature type="domain" description="UspA" evidence="2">
    <location>
        <begin position="4"/>
        <end position="136"/>
    </location>
</feature>
<dbReference type="InterPro" id="IPR014729">
    <property type="entry name" value="Rossmann-like_a/b/a_fold"/>
</dbReference>
<reference evidence="3 4" key="1">
    <citation type="submission" date="2019-04" db="EMBL/GenBank/DDBJ databases">
        <title>Streptomyces piniterrae sp. nov., a heliquinomycin-producing actinomycete isolated from rhizosphere soil of Pinus yunnanensis.</title>
        <authorList>
            <person name="Zhuang X."/>
            <person name="Zhao J."/>
        </authorList>
    </citation>
    <scope>NUCLEOTIDE SEQUENCE [LARGE SCALE GENOMIC DNA]</scope>
    <source>
        <strain evidence="4">jys28</strain>
    </source>
</reference>
<sequence length="288" mass="31589">MKDVITVGLDGSPESMSAVLWAAREAELRQARLRLLHAWVMLAPEDAHRPDDQDQNYWPHRIMNQARETVRARHPALPVDEALVPKDPLDALTDAGWESDLLVLGSREVGAMARYVLGEIGLQMMTRSGVPTVLVRAQQAPPPSDKERDVVVGMGLKDPCEALLVFAFETAARRGVTLRAVHGRHLPAHAYNRGGGVEPYMAELAAKDARQELTEALRPWRERFPKVAVDERVEMESPAHALLTGAAGGGLLAVGRRHRLHVLAPRIGHVVQAAVHHAPCPVVVVPHE</sequence>
<evidence type="ECO:0000256" key="1">
    <source>
        <dbReference type="ARBA" id="ARBA00008791"/>
    </source>
</evidence>
<organism evidence="3 4">
    <name type="scientific">Streptomyces piniterrae</name>
    <dbReference type="NCBI Taxonomy" id="2571125"/>
    <lineage>
        <taxon>Bacteria</taxon>
        <taxon>Bacillati</taxon>
        <taxon>Actinomycetota</taxon>
        <taxon>Actinomycetes</taxon>
        <taxon>Kitasatosporales</taxon>
        <taxon>Streptomycetaceae</taxon>
        <taxon>Streptomyces</taxon>
    </lineage>
</organism>
<dbReference type="Gene3D" id="3.40.50.620">
    <property type="entry name" value="HUPs"/>
    <property type="match status" value="2"/>
</dbReference>
<keyword evidence="4" id="KW-1185">Reference proteome</keyword>
<comment type="similarity">
    <text evidence="1">Belongs to the universal stress protein A family.</text>
</comment>
<feature type="domain" description="UspA" evidence="2">
    <location>
        <begin position="149"/>
        <end position="286"/>
    </location>
</feature>
<evidence type="ECO:0000259" key="2">
    <source>
        <dbReference type="Pfam" id="PF00582"/>
    </source>
</evidence>
<evidence type="ECO:0000313" key="3">
    <source>
        <dbReference type="EMBL" id="TJZ59381.1"/>
    </source>
</evidence>
<evidence type="ECO:0000313" key="4">
    <source>
        <dbReference type="Proteomes" id="UP000308697"/>
    </source>
</evidence>
<dbReference type="AlphaFoldDB" id="A0A4U0NX65"/>